<protein>
    <submittedName>
        <fullName evidence="2">Uncharacterized protein</fullName>
    </submittedName>
</protein>
<reference evidence="2" key="1">
    <citation type="submission" date="2021-05" db="EMBL/GenBank/DDBJ databases">
        <authorList>
            <person name="Alioto T."/>
            <person name="Alioto T."/>
            <person name="Gomez Garrido J."/>
        </authorList>
    </citation>
    <scope>NUCLEOTIDE SEQUENCE</scope>
</reference>
<organism evidence="2">
    <name type="scientific">Cacopsylla melanoneura</name>
    <dbReference type="NCBI Taxonomy" id="428564"/>
    <lineage>
        <taxon>Eukaryota</taxon>
        <taxon>Metazoa</taxon>
        <taxon>Ecdysozoa</taxon>
        <taxon>Arthropoda</taxon>
        <taxon>Hexapoda</taxon>
        <taxon>Insecta</taxon>
        <taxon>Pterygota</taxon>
        <taxon>Neoptera</taxon>
        <taxon>Paraneoptera</taxon>
        <taxon>Hemiptera</taxon>
        <taxon>Sternorrhyncha</taxon>
        <taxon>Psylloidea</taxon>
        <taxon>Psyllidae</taxon>
        <taxon>Psyllinae</taxon>
        <taxon>Cacopsylla</taxon>
    </lineage>
</organism>
<evidence type="ECO:0000256" key="1">
    <source>
        <dbReference type="SAM" id="SignalP"/>
    </source>
</evidence>
<feature type="signal peptide" evidence="1">
    <location>
        <begin position="1"/>
        <end position="16"/>
    </location>
</feature>
<dbReference type="EMBL" id="HBUF01341589">
    <property type="protein sequence ID" value="CAG6704324.1"/>
    <property type="molecule type" value="Transcribed_RNA"/>
</dbReference>
<sequence length="132" mass="14275">MSVLSSTTLLVTLAFAFIFLQPSIVSSDTAEQPDLLPAKALDVCKENNTKVCPKGSPDKEPVCEGYATKAGGTDSRCDADNGCSFNLQINGQDKLVYVSHEKKISDAVENSITYKKCDENKLIIYSLYAASK</sequence>
<feature type="chain" id="PRO_5034169916" evidence="1">
    <location>
        <begin position="17"/>
        <end position="132"/>
    </location>
</feature>
<name>A0A8D8UFZ5_9HEMI</name>
<evidence type="ECO:0000313" key="2">
    <source>
        <dbReference type="EMBL" id="CAG6704324.1"/>
    </source>
</evidence>
<dbReference type="AlphaFoldDB" id="A0A8D8UFZ5"/>
<accession>A0A8D8UFZ5</accession>
<proteinExistence type="predicted"/>
<keyword evidence="1" id="KW-0732">Signal</keyword>